<reference evidence="2" key="1">
    <citation type="journal article" date="2019" name="Int. J. Syst. Evol. Microbiol.">
        <title>The Global Catalogue of Microorganisms (GCM) 10K type strain sequencing project: providing services to taxonomists for standard genome sequencing and annotation.</title>
        <authorList>
            <consortium name="The Broad Institute Genomics Platform"/>
            <consortium name="The Broad Institute Genome Sequencing Center for Infectious Disease"/>
            <person name="Wu L."/>
            <person name="Ma J."/>
        </authorList>
    </citation>
    <scope>NUCLEOTIDE SEQUENCE [LARGE SCALE GENOMIC DNA]</scope>
    <source>
        <strain evidence="2">CCUG 56042</strain>
    </source>
</reference>
<protein>
    <submittedName>
        <fullName evidence="1">Uncharacterized protein</fullName>
    </submittedName>
</protein>
<dbReference type="RefSeq" id="WP_377712509.1">
    <property type="nucleotide sequence ID" value="NZ_JBHSMP010000017.1"/>
</dbReference>
<sequence length="593" mass="67090">MPIYKLAHLKALGYTPVSKVTAPMLPAEVAARAATGATIVTFRPVARHYRPETIKRVNASERFSWLKSQDVVMYGVESDTLLAPLILWDVAHAIELGATITMLGDASPFKYLQRDYFATSFEAVGTADGGVAFRKHSPLLAEHDSGLEAWTFGIPVGPEDATLLNVAVERILDLKIENKEILLCGRPGSNFKYFDRVRIVGEDITAPPVRISAKKNRLAQEAKHPNLCIIHDRVFLPENFDEVVKRFGDCYPLTAMQCVYFEDKLNMVPRRYSDVGISHKVRGQSERGVMRNEGVERPSEFAPAVLALTERRGFFAHNTLRYDQTSYLTGSMYICKKSVWLACPQNESLHWLEFEDLEHGYRASDMGVPSRVNPFGVTQSLVSRPLLMYVSGTFSESAKGKARLTRAWTTVLPIKRKPAIKVNTVKALEAMNRFAEKYIPAEIRRQLPAASVEHSAHRLTTIIDMLSRVRVPMNAEKLRAFVADFEKWVVFDQLPVSWTERVVHEFLSERADPVRVLVMENDVLMNHIAMRPKGAVFLRSPEEYLQQKSPGLVLGTMLSALYLFLRRRDVLHLKGGLFFYFRALMKSTPFKRG</sequence>
<dbReference type="EMBL" id="JBHSMP010000017">
    <property type="protein sequence ID" value="MFC5430235.1"/>
    <property type="molecule type" value="Genomic_DNA"/>
</dbReference>
<evidence type="ECO:0000313" key="2">
    <source>
        <dbReference type="Proteomes" id="UP001596103"/>
    </source>
</evidence>
<name>A0ABW0JBD9_9BURK</name>
<organism evidence="1 2">
    <name type="scientific">Paraburkholderia denitrificans</name>
    <dbReference type="NCBI Taxonomy" id="694025"/>
    <lineage>
        <taxon>Bacteria</taxon>
        <taxon>Pseudomonadati</taxon>
        <taxon>Pseudomonadota</taxon>
        <taxon>Betaproteobacteria</taxon>
        <taxon>Burkholderiales</taxon>
        <taxon>Burkholderiaceae</taxon>
        <taxon>Paraburkholderia</taxon>
    </lineage>
</organism>
<comment type="caution">
    <text evidence="1">The sequence shown here is derived from an EMBL/GenBank/DDBJ whole genome shotgun (WGS) entry which is preliminary data.</text>
</comment>
<keyword evidence="2" id="KW-1185">Reference proteome</keyword>
<accession>A0ABW0JBD9</accession>
<gene>
    <name evidence="1" type="ORF">ACFPTO_15705</name>
</gene>
<proteinExistence type="predicted"/>
<dbReference type="Proteomes" id="UP001596103">
    <property type="component" value="Unassembled WGS sequence"/>
</dbReference>
<evidence type="ECO:0000313" key="1">
    <source>
        <dbReference type="EMBL" id="MFC5430235.1"/>
    </source>
</evidence>